<name>A0A811UQR6_CERCA</name>
<dbReference type="GO" id="GO:0005615">
    <property type="term" value="C:extracellular space"/>
    <property type="evidence" value="ECO:0007669"/>
    <property type="project" value="TreeGrafter"/>
</dbReference>
<dbReference type="InterPro" id="IPR032675">
    <property type="entry name" value="LRR_dom_sf"/>
</dbReference>
<dbReference type="SMART" id="SM00369">
    <property type="entry name" value="LRR_TYP"/>
    <property type="match status" value="5"/>
</dbReference>
<keyword evidence="2" id="KW-0677">Repeat</keyword>
<evidence type="ECO:0000256" key="1">
    <source>
        <dbReference type="ARBA" id="ARBA00022614"/>
    </source>
</evidence>
<dbReference type="Pfam" id="PF00560">
    <property type="entry name" value="LRR_1"/>
    <property type="match status" value="1"/>
</dbReference>
<dbReference type="InterPro" id="IPR003591">
    <property type="entry name" value="Leu-rich_rpt_typical-subtyp"/>
</dbReference>
<dbReference type="SUPFAM" id="SSF52058">
    <property type="entry name" value="L domain-like"/>
    <property type="match status" value="1"/>
</dbReference>
<dbReference type="EMBL" id="CAJHJT010000012">
    <property type="protein sequence ID" value="CAD7000136.1"/>
    <property type="molecule type" value="Genomic_DNA"/>
</dbReference>
<dbReference type="InterPro" id="IPR001611">
    <property type="entry name" value="Leu-rich_rpt"/>
</dbReference>
<proteinExistence type="predicted"/>
<keyword evidence="5" id="KW-1185">Reference proteome</keyword>
<dbReference type="PANTHER" id="PTHR45712:SF22">
    <property type="entry name" value="INSULIN-LIKE GROWTH FACTOR-BINDING PROTEIN COMPLEX ACID LABILE SUBUNIT"/>
    <property type="match status" value="1"/>
</dbReference>
<dbReference type="PROSITE" id="PS51450">
    <property type="entry name" value="LRR"/>
    <property type="match status" value="2"/>
</dbReference>
<gene>
    <name evidence="4" type="ORF">CCAP1982_LOCUS8629</name>
</gene>
<dbReference type="AlphaFoldDB" id="A0A811UQR6"/>
<dbReference type="OrthoDB" id="2013775at2759"/>
<evidence type="ECO:0000313" key="5">
    <source>
        <dbReference type="Proteomes" id="UP000606786"/>
    </source>
</evidence>
<dbReference type="PRINTS" id="PR00019">
    <property type="entry name" value="LEURICHRPT"/>
</dbReference>
<evidence type="ECO:0000256" key="3">
    <source>
        <dbReference type="SAM" id="SignalP"/>
    </source>
</evidence>
<evidence type="ECO:0000313" key="4">
    <source>
        <dbReference type="EMBL" id="CAD7000136.1"/>
    </source>
</evidence>
<comment type="caution">
    <text evidence="4">The sequence shown here is derived from an EMBL/GenBank/DDBJ whole genome shotgun (WGS) entry which is preliminary data.</text>
</comment>
<sequence>MGLTRISAAALLCYAITICWQTVNSEFTTEDCKQLNNTVNVTCTNDEINYYTVNFQNDAQFKIYITVDNETETNSITITCQGGDEDILRINKNLTKFSLQHHDFASITVDGCIPFEDILKGFEIKLSTDFKLQRGITSTSLKPEHLRNLAALSNLVLSGFEKLDEQIFANMKSLEKLELTRFEAPLPGGVLSAIGDNLVQLNMRDNRMHQPPERLFTPLNRLELLDLSFNKLQTIPSGTFDQLENLIELDLSENRIELLPADVFQSLRALARLYLANNRLKRLDLGTFSTLNNLQQLGIENNALEIAPIEACKIFDGLSKLDYLELSNNSLTTYCLPHNMSSVQVSVSYNQIRELLVPTGAHQPRQLTKLNVRHNRLEH</sequence>
<dbReference type="InterPro" id="IPR050333">
    <property type="entry name" value="SLRP"/>
</dbReference>
<feature type="chain" id="PRO_5032555705" evidence="3">
    <location>
        <begin position="26"/>
        <end position="379"/>
    </location>
</feature>
<evidence type="ECO:0000256" key="2">
    <source>
        <dbReference type="ARBA" id="ARBA00022737"/>
    </source>
</evidence>
<reference evidence="4" key="1">
    <citation type="submission" date="2020-11" db="EMBL/GenBank/DDBJ databases">
        <authorList>
            <person name="Whitehead M."/>
        </authorList>
    </citation>
    <scope>NUCLEOTIDE SEQUENCE</scope>
    <source>
        <strain evidence="4">EGII</strain>
    </source>
</reference>
<feature type="signal peptide" evidence="3">
    <location>
        <begin position="1"/>
        <end position="25"/>
    </location>
</feature>
<organism evidence="4 5">
    <name type="scientific">Ceratitis capitata</name>
    <name type="common">Mediterranean fruit fly</name>
    <name type="synonym">Tephritis capitata</name>
    <dbReference type="NCBI Taxonomy" id="7213"/>
    <lineage>
        <taxon>Eukaryota</taxon>
        <taxon>Metazoa</taxon>
        <taxon>Ecdysozoa</taxon>
        <taxon>Arthropoda</taxon>
        <taxon>Hexapoda</taxon>
        <taxon>Insecta</taxon>
        <taxon>Pterygota</taxon>
        <taxon>Neoptera</taxon>
        <taxon>Endopterygota</taxon>
        <taxon>Diptera</taxon>
        <taxon>Brachycera</taxon>
        <taxon>Muscomorpha</taxon>
        <taxon>Tephritoidea</taxon>
        <taxon>Tephritidae</taxon>
        <taxon>Ceratitis</taxon>
        <taxon>Ceratitis</taxon>
    </lineage>
</organism>
<keyword evidence="1" id="KW-0433">Leucine-rich repeat</keyword>
<dbReference type="Gene3D" id="3.80.10.10">
    <property type="entry name" value="Ribonuclease Inhibitor"/>
    <property type="match status" value="2"/>
</dbReference>
<dbReference type="Pfam" id="PF13855">
    <property type="entry name" value="LRR_8"/>
    <property type="match status" value="1"/>
</dbReference>
<dbReference type="PANTHER" id="PTHR45712">
    <property type="entry name" value="AGAP008170-PA"/>
    <property type="match status" value="1"/>
</dbReference>
<accession>A0A811UQR6</accession>
<keyword evidence="3" id="KW-0732">Signal</keyword>
<dbReference type="Proteomes" id="UP000606786">
    <property type="component" value="Unassembled WGS sequence"/>
</dbReference>
<protein>
    <submittedName>
        <fullName evidence="4">(Mediterranean fruit fly) hypothetical protein</fullName>
    </submittedName>
</protein>